<dbReference type="KEGG" id="lpy:FIV34_11590"/>
<dbReference type="Pfam" id="PF06114">
    <property type="entry name" value="Peptidase_M78"/>
    <property type="match status" value="1"/>
</dbReference>
<sequence>MDENTAIVRARDFLKRHGVTDIPIDVMTLAAAEGFQVLHKDLPDGESGSTVERRGQRYIWINANEPTQRQRFTVLHEIAHHVLKLPSVHGQAPSADDAQLLSSRRRPVEEVACDAFASECLVPYSVLKPCIDDRAFTVTAVQDLSVRFDASQHCVASQWIKASEDALAFVVANDRRIQVAFPSRTAKEAGLRIANGRMLPTGSAADQLVRASATDGPSSELDASEWSLADAAAHYMAYEEATNYVPKQRTYSFVTFEAVGNAPRVAVHAARDDDDDLLAPLTGELSWKPKR</sequence>
<dbReference type="InterPro" id="IPR010359">
    <property type="entry name" value="IrrE_HExxH"/>
</dbReference>
<evidence type="ECO:0000313" key="2">
    <source>
        <dbReference type="EMBL" id="QDE39803.1"/>
    </source>
</evidence>
<dbReference type="PANTHER" id="PTHR43236">
    <property type="entry name" value="ANTITOXIN HIGA1"/>
    <property type="match status" value="1"/>
</dbReference>
<feature type="domain" description="IrrE N-terminal-like" evidence="1">
    <location>
        <begin position="33"/>
        <end position="138"/>
    </location>
</feature>
<gene>
    <name evidence="2" type="ORF">FIV34_11590</name>
</gene>
<dbReference type="RefSeq" id="WP_139982880.1">
    <property type="nucleotide sequence ID" value="NZ_CP041046.1"/>
</dbReference>
<dbReference type="Proteomes" id="UP000316093">
    <property type="component" value="Chromosome"/>
</dbReference>
<dbReference type="EMBL" id="CP041046">
    <property type="protein sequence ID" value="QDE39803.1"/>
    <property type="molecule type" value="Genomic_DNA"/>
</dbReference>
<dbReference type="AlphaFoldDB" id="A0A4Y5Z632"/>
<proteinExistence type="predicted"/>
<organism evidence="2 3">
    <name type="scientific">Luteibacter pinisoli</name>
    <dbReference type="NCBI Taxonomy" id="2589080"/>
    <lineage>
        <taxon>Bacteria</taxon>
        <taxon>Pseudomonadati</taxon>
        <taxon>Pseudomonadota</taxon>
        <taxon>Gammaproteobacteria</taxon>
        <taxon>Lysobacterales</taxon>
        <taxon>Rhodanobacteraceae</taxon>
        <taxon>Luteibacter</taxon>
    </lineage>
</organism>
<dbReference type="PANTHER" id="PTHR43236:SF2">
    <property type="entry name" value="BLL0069 PROTEIN"/>
    <property type="match status" value="1"/>
</dbReference>
<name>A0A4Y5Z632_9GAMM</name>
<protein>
    <submittedName>
        <fullName evidence="2">ImmA/IrrE family metallo-endopeptidase</fullName>
    </submittedName>
</protein>
<evidence type="ECO:0000259" key="1">
    <source>
        <dbReference type="Pfam" id="PF06114"/>
    </source>
</evidence>
<reference evidence="2 3" key="1">
    <citation type="submission" date="2019-06" db="EMBL/GenBank/DDBJ databases">
        <title>A complete genome sequence for Luteibacter pinisoli MAH-14.</title>
        <authorList>
            <person name="Baltrus D.A."/>
        </authorList>
    </citation>
    <scope>NUCLEOTIDE SEQUENCE [LARGE SCALE GENOMIC DNA]</scope>
    <source>
        <strain evidence="2 3">MAH-14</strain>
    </source>
</reference>
<evidence type="ECO:0000313" key="3">
    <source>
        <dbReference type="Proteomes" id="UP000316093"/>
    </source>
</evidence>
<keyword evidence="3" id="KW-1185">Reference proteome</keyword>
<accession>A0A4Y5Z632</accession>
<dbReference type="InterPro" id="IPR052345">
    <property type="entry name" value="Rad_response_metalloprotease"/>
</dbReference>
<dbReference type="OrthoDB" id="9796786at2"/>
<dbReference type="Gene3D" id="1.10.10.2910">
    <property type="match status" value="1"/>
</dbReference>